<sequence length="164" mass="18340">MGGGSQARRDTGVSEALWPLRVWPGRMRVETGRMKETIAISLQDLRPLRCTRPANSHPPVRSPAWHSWHRPAAGRLAGCGIIINQRASSQGICELNLRLCVLHWKDMPTTISGYPSISITRHTACFLPLQTTKHFAQRLATVKGEDGCHECLVDLVRRHQDTFA</sequence>
<evidence type="ECO:0000313" key="1">
    <source>
        <dbReference type="EMBL" id="PLW42865.1"/>
    </source>
</evidence>
<organism evidence="1 2">
    <name type="scientific">Puccinia coronata f. sp. avenae</name>
    <dbReference type="NCBI Taxonomy" id="200324"/>
    <lineage>
        <taxon>Eukaryota</taxon>
        <taxon>Fungi</taxon>
        <taxon>Dikarya</taxon>
        <taxon>Basidiomycota</taxon>
        <taxon>Pucciniomycotina</taxon>
        <taxon>Pucciniomycetes</taxon>
        <taxon>Pucciniales</taxon>
        <taxon>Pucciniaceae</taxon>
        <taxon>Puccinia</taxon>
    </lineage>
</organism>
<dbReference type="EMBL" id="PGCI01000074">
    <property type="protein sequence ID" value="PLW42865.1"/>
    <property type="molecule type" value="Genomic_DNA"/>
</dbReference>
<comment type="caution">
    <text evidence="1">The sequence shown here is derived from an EMBL/GenBank/DDBJ whole genome shotgun (WGS) entry which is preliminary data.</text>
</comment>
<accession>A0A2N5UYN0</accession>
<reference evidence="1 2" key="1">
    <citation type="submission" date="2017-11" db="EMBL/GenBank/DDBJ databases">
        <title>De novo assembly and phasing of dikaryotic genomes from two isolates of Puccinia coronata f. sp. avenae, the causal agent of oat crown rust.</title>
        <authorList>
            <person name="Miller M.E."/>
            <person name="Zhang Y."/>
            <person name="Omidvar V."/>
            <person name="Sperschneider J."/>
            <person name="Schwessinger B."/>
            <person name="Raley C."/>
            <person name="Palmer J.M."/>
            <person name="Garnica D."/>
            <person name="Upadhyaya N."/>
            <person name="Rathjen J."/>
            <person name="Taylor J.M."/>
            <person name="Park R.F."/>
            <person name="Dodds P.N."/>
            <person name="Hirsch C.D."/>
            <person name="Kianian S.F."/>
            <person name="Figueroa M."/>
        </authorList>
    </citation>
    <scope>NUCLEOTIDE SEQUENCE [LARGE SCALE GENOMIC DNA]</scope>
    <source>
        <strain evidence="1">12SD80</strain>
    </source>
</reference>
<proteinExistence type="predicted"/>
<protein>
    <submittedName>
        <fullName evidence="1">Uncharacterized protein</fullName>
    </submittedName>
</protein>
<name>A0A2N5UYN0_9BASI</name>
<evidence type="ECO:0000313" key="2">
    <source>
        <dbReference type="Proteomes" id="UP000235392"/>
    </source>
</evidence>
<gene>
    <name evidence="1" type="ORF">PCASD_07258</name>
</gene>
<dbReference type="Proteomes" id="UP000235392">
    <property type="component" value="Unassembled WGS sequence"/>
</dbReference>
<dbReference type="AlphaFoldDB" id="A0A2N5UYN0"/>